<dbReference type="SUPFAM" id="SSF141371">
    <property type="entry name" value="PilZ domain-like"/>
    <property type="match status" value="2"/>
</dbReference>
<dbReference type="InterPro" id="IPR009875">
    <property type="entry name" value="PilZ_domain"/>
</dbReference>
<keyword evidence="4" id="KW-0282">Flagellum</keyword>
<dbReference type="Proteomes" id="UP001334732">
    <property type="component" value="Chromosome"/>
</dbReference>
<keyword evidence="4" id="KW-0969">Cilium</keyword>
<reference evidence="4 5" key="1">
    <citation type="submission" date="2023-12" db="EMBL/GenBank/DDBJ databases">
        <title>Thiobacillus sedimentum sp. nov., a chemolithoautotrophic sulfur-oxidizing bacterium isolated from freshwater sediment.</title>
        <authorList>
            <person name="Luo J."/>
            <person name="Dai C."/>
        </authorList>
    </citation>
    <scope>NUCLEOTIDE SEQUENCE [LARGE SCALE GENOMIC DNA]</scope>
    <source>
        <strain evidence="4 5">SCUT-2</strain>
    </source>
</reference>
<sequence>MSNPHNIIPVHASEIAVGRPLSWAVYDASGTLMLNEGVAPASQGQIDSMVARGLFRRGGADARRTDSGSGVVIPPGGLGPSEDDGKSRLPGDPVPFDDLAMQPGEILQLHPALEVVADDRPAVLIGYLKNRAIVVATPLVSGKPMLVKDGTLFNAKTFSGTSLYSFRTRVLVSHIQPMPHLHLEYPKLVYATKIRKALRAPVDLPATLQDPESGRAVDVVIKDLSVGGAKLVLPAPMACRPNAHFVVGFSIRMGDDLVEEIAADAVMRCAESRTEKGKPVHSMGLQFRELPKSANLAIMALVYRMQLRRG</sequence>
<gene>
    <name evidence="4" type="ORF">VA613_10715</name>
</gene>
<dbReference type="Gene3D" id="2.40.10.220">
    <property type="entry name" value="predicted glycosyltransferase like domains"/>
    <property type="match status" value="1"/>
</dbReference>
<proteinExistence type="predicted"/>
<feature type="region of interest" description="Disordered" evidence="1">
    <location>
        <begin position="59"/>
        <end position="91"/>
    </location>
</feature>
<dbReference type="Pfam" id="PF07238">
    <property type="entry name" value="PilZ"/>
    <property type="match status" value="1"/>
</dbReference>
<feature type="domain" description="Type III secretion system flagellar brake protein YcgR PilZN" evidence="3">
    <location>
        <begin position="103"/>
        <end position="186"/>
    </location>
</feature>
<organism evidence="4 5">
    <name type="scientific">Thiobacillus sedimenti</name>
    <dbReference type="NCBI Taxonomy" id="3110231"/>
    <lineage>
        <taxon>Bacteria</taxon>
        <taxon>Pseudomonadati</taxon>
        <taxon>Pseudomonadota</taxon>
        <taxon>Betaproteobacteria</taxon>
        <taxon>Nitrosomonadales</taxon>
        <taxon>Thiobacillaceae</taxon>
        <taxon>Thiobacillus</taxon>
    </lineage>
</organism>
<protein>
    <submittedName>
        <fullName evidence="4">Flagellar brake protein</fullName>
    </submittedName>
</protein>
<evidence type="ECO:0000259" key="3">
    <source>
        <dbReference type="Pfam" id="PF12945"/>
    </source>
</evidence>
<dbReference type="EMBL" id="CP141769">
    <property type="protein sequence ID" value="WRS38475.1"/>
    <property type="molecule type" value="Genomic_DNA"/>
</dbReference>
<dbReference type="InterPro" id="IPR009926">
    <property type="entry name" value="T3SS_YcgR_PilZN"/>
</dbReference>
<feature type="domain" description="PilZ" evidence="2">
    <location>
        <begin position="195"/>
        <end position="303"/>
    </location>
</feature>
<evidence type="ECO:0000259" key="2">
    <source>
        <dbReference type="Pfam" id="PF07238"/>
    </source>
</evidence>
<keyword evidence="5" id="KW-1185">Reference proteome</keyword>
<evidence type="ECO:0000313" key="4">
    <source>
        <dbReference type="EMBL" id="WRS38475.1"/>
    </source>
</evidence>
<accession>A0ABZ1CGG9</accession>
<dbReference type="RefSeq" id="WP_324779006.1">
    <property type="nucleotide sequence ID" value="NZ_CP141769.1"/>
</dbReference>
<evidence type="ECO:0000256" key="1">
    <source>
        <dbReference type="SAM" id="MobiDB-lite"/>
    </source>
</evidence>
<name>A0ABZ1CGG9_9PROT</name>
<evidence type="ECO:0000313" key="5">
    <source>
        <dbReference type="Proteomes" id="UP001334732"/>
    </source>
</evidence>
<keyword evidence="4" id="KW-0966">Cell projection</keyword>
<dbReference type="Pfam" id="PF12945">
    <property type="entry name" value="PilZNR"/>
    <property type="match status" value="1"/>
</dbReference>